<reference evidence="1" key="1">
    <citation type="submission" date="2019-03" db="EMBL/GenBank/DDBJ databases">
        <authorList>
            <person name="Mank J."/>
            <person name="Almeida P."/>
        </authorList>
    </citation>
    <scope>NUCLEOTIDE SEQUENCE</scope>
    <source>
        <strain evidence="1">78183</strain>
    </source>
</reference>
<gene>
    <name evidence="1" type="ORF">SVIM_LOCUS139994</name>
</gene>
<proteinExistence type="predicted"/>
<name>A0A6N2LA57_SALVM</name>
<protein>
    <submittedName>
        <fullName evidence="1">Uncharacterized protein</fullName>
    </submittedName>
</protein>
<sequence length="201" mass="23388">MDNYEVAQLLEGMEDYVVVVKENMGSCSHSYQWEPFQFGKEMEVDRLWLDKLLKMEILSSHQSRHQWLQSGIDGLPFHLPTCASLLKADMEVTWSTVVGTVRFFTTSNIVSENTLPFLPPTSEIGRLENLRFKELLRHPPMSCVEYENIRIYPLIANIVQLVQFKSRPDPPWHMSRHPNMLHQENRAKELNCEIKGVKSDT</sequence>
<organism evidence="1">
    <name type="scientific">Salix viminalis</name>
    <name type="common">Common osier</name>
    <name type="synonym">Basket willow</name>
    <dbReference type="NCBI Taxonomy" id="40686"/>
    <lineage>
        <taxon>Eukaryota</taxon>
        <taxon>Viridiplantae</taxon>
        <taxon>Streptophyta</taxon>
        <taxon>Embryophyta</taxon>
        <taxon>Tracheophyta</taxon>
        <taxon>Spermatophyta</taxon>
        <taxon>Magnoliopsida</taxon>
        <taxon>eudicotyledons</taxon>
        <taxon>Gunneridae</taxon>
        <taxon>Pentapetalae</taxon>
        <taxon>rosids</taxon>
        <taxon>fabids</taxon>
        <taxon>Malpighiales</taxon>
        <taxon>Salicaceae</taxon>
        <taxon>Saliceae</taxon>
        <taxon>Salix</taxon>
    </lineage>
</organism>
<accession>A0A6N2LA57</accession>
<dbReference type="AlphaFoldDB" id="A0A6N2LA57"/>
<dbReference type="EMBL" id="CAADRP010000779">
    <property type="protein sequence ID" value="VFU32219.1"/>
    <property type="molecule type" value="Genomic_DNA"/>
</dbReference>
<evidence type="ECO:0000313" key="1">
    <source>
        <dbReference type="EMBL" id="VFU32219.1"/>
    </source>
</evidence>